<dbReference type="InterPro" id="IPR003488">
    <property type="entry name" value="DprA"/>
</dbReference>
<dbReference type="RefSeq" id="WP_119632310.1">
    <property type="nucleotide sequence ID" value="NZ_AP017928.1"/>
</dbReference>
<gene>
    <name evidence="4" type="ORF">sS8_5384</name>
</gene>
<dbReference type="PANTHER" id="PTHR43022">
    <property type="entry name" value="PROTEIN SMF"/>
    <property type="match status" value="1"/>
</dbReference>
<protein>
    <submittedName>
        <fullName evidence="4">Putative Rossmann fold nucleotide-binding protein</fullName>
    </submittedName>
</protein>
<feature type="compositionally biased region" description="Basic and acidic residues" evidence="2">
    <location>
        <begin position="321"/>
        <end position="336"/>
    </location>
</feature>
<dbReference type="KEGG" id="mmai:sS8_5384"/>
<dbReference type="Proteomes" id="UP000266313">
    <property type="component" value="Chromosome"/>
</dbReference>
<dbReference type="Gene3D" id="3.40.50.450">
    <property type="match status" value="1"/>
</dbReference>
<evidence type="ECO:0000256" key="2">
    <source>
        <dbReference type="SAM" id="MobiDB-lite"/>
    </source>
</evidence>
<evidence type="ECO:0000259" key="3">
    <source>
        <dbReference type="Pfam" id="PF02481"/>
    </source>
</evidence>
<dbReference type="InterPro" id="IPR057666">
    <property type="entry name" value="DrpA_SLOG"/>
</dbReference>
<evidence type="ECO:0000256" key="1">
    <source>
        <dbReference type="ARBA" id="ARBA00006525"/>
    </source>
</evidence>
<dbReference type="SUPFAM" id="SSF102405">
    <property type="entry name" value="MCP/YpsA-like"/>
    <property type="match status" value="1"/>
</dbReference>
<dbReference type="Pfam" id="PF02481">
    <property type="entry name" value="DNA_processg_A"/>
    <property type="match status" value="1"/>
</dbReference>
<comment type="similarity">
    <text evidence="1">Belongs to the DprA/Smf family.</text>
</comment>
<dbReference type="AlphaFoldDB" id="A0A250L045"/>
<dbReference type="OrthoDB" id="9785707at2"/>
<evidence type="ECO:0000313" key="4">
    <source>
        <dbReference type="EMBL" id="BBA37303.1"/>
    </source>
</evidence>
<feature type="region of interest" description="Disordered" evidence="2">
    <location>
        <begin position="317"/>
        <end position="355"/>
    </location>
</feature>
<evidence type="ECO:0000313" key="5">
    <source>
        <dbReference type="Proteomes" id="UP000266313"/>
    </source>
</evidence>
<dbReference type="GO" id="GO:0009294">
    <property type="term" value="P:DNA-mediated transformation"/>
    <property type="evidence" value="ECO:0007669"/>
    <property type="project" value="InterPro"/>
</dbReference>
<name>A0A250L045_9GAMM</name>
<organism evidence="4 5">
    <name type="scientific">Methylocaldum marinum</name>
    <dbReference type="NCBI Taxonomy" id="1432792"/>
    <lineage>
        <taxon>Bacteria</taxon>
        <taxon>Pseudomonadati</taxon>
        <taxon>Pseudomonadota</taxon>
        <taxon>Gammaproteobacteria</taxon>
        <taxon>Methylococcales</taxon>
        <taxon>Methylococcaceae</taxon>
        <taxon>Methylocaldum</taxon>
    </lineage>
</organism>
<feature type="domain" description="Smf/DprA SLOG" evidence="3">
    <location>
        <begin position="96"/>
        <end position="298"/>
    </location>
</feature>
<dbReference type="PANTHER" id="PTHR43022:SF1">
    <property type="entry name" value="PROTEIN SMF"/>
    <property type="match status" value="1"/>
</dbReference>
<accession>A0A250L045</accession>
<feature type="compositionally biased region" description="Polar residues" evidence="2">
    <location>
        <begin position="342"/>
        <end position="352"/>
    </location>
</feature>
<proteinExistence type="inferred from homology"/>
<sequence>MTVSNHTQAVLLLTAHFSKPGKDEIKPLSPKEWGRFALWLKERSLTPEQLVMGEPKTLLDGWSDKDITLERIEQLLSRSAALALAMEKWLRAGLWVMTRSDPGYPIRVKQRLKLDSPPLLFGCGNPQLLNQGGVAVVGSRDADTGDLAFSRNLGRLAAQQGYSIVSGGARGIDEAAMVGALDTEGTVIGVLADSLLSAAVSARYRRHLLNNNLVLVSTFYPEAGFNAGNAMARNKYIYCLADAAVVVHSGNKGGTWTGAHENLKNAWVPLWVKETDNPDAGNAHIVREGGRWIKAALDKLSLSELFDGSEKPVNTSLYNDSSDKFAKEPTEKKIADNKPPGTGQSMEQTNEGTGCVENRSATPALEEISAETNFYQFFLIKLKNLAQQEPRTADELARELDINKTQLNAWLKRAISEQKLQSLYKPRRYRWLAHDVDQTGLFDEHQKIGSR</sequence>
<keyword evidence="5" id="KW-1185">Reference proteome</keyword>
<reference evidence="4 5" key="1">
    <citation type="submission" date="2016-12" db="EMBL/GenBank/DDBJ databases">
        <title>Genome sequencing of Methylocaldum marinum.</title>
        <authorList>
            <person name="Takeuchi M."/>
            <person name="Kamagata Y."/>
            <person name="Hiraoka S."/>
            <person name="Oshima K."/>
            <person name="Hattori M."/>
            <person name="Iwasaki W."/>
        </authorList>
    </citation>
    <scope>NUCLEOTIDE SEQUENCE [LARGE SCALE GENOMIC DNA]</scope>
    <source>
        <strain evidence="4 5">S8</strain>
    </source>
</reference>
<dbReference type="EMBL" id="AP017928">
    <property type="protein sequence ID" value="BBA37303.1"/>
    <property type="molecule type" value="Genomic_DNA"/>
</dbReference>